<name>W9RTW4_9ROSA</name>
<dbReference type="InterPro" id="IPR027417">
    <property type="entry name" value="P-loop_NTPase"/>
</dbReference>
<feature type="region of interest" description="Disordered" evidence="9">
    <location>
        <begin position="1"/>
        <end position="20"/>
    </location>
</feature>
<evidence type="ECO:0000256" key="7">
    <source>
        <dbReference type="PROSITE-ProRule" id="PRU00283"/>
    </source>
</evidence>
<protein>
    <submittedName>
        <fullName evidence="11">Kinesin-like protein KIFC3</fullName>
    </submittedName>
</protein>
<evidence type="ECO:0000256" key="5">
    <source>
        <dbReference type="ARBA" id="ARBA00023054"/>
    </source>
</evidence>
<evidence type="ECO:0000259" key="10">
    <source>
        <dbReference type="PROSITE" id="PS50067"/>
    </source>
</evidence>
<dbReference type="FunFam" id="3.40.850.10:FF:000074">
    <property type="entry name" value="p-loop containing nucleoside triphosphate hydrolase superfamily protein"/>
    <property type="match status" value="1"/>
</dbReference>
<dbReference type="eggNOG" id="KOG0239">
    <property type="taxonomic scope" value="Eukaryota"/>
</dbReference>
<keyword evidence="6 7" id="KW-0505">Motor protein</keyword>
<sequence length="618" mass="69751">MESNPDSPDGLPLISELSDSPPLPTIFTDVNVVPEHEKNQLLQSILNLEGEIADLRLKHKLWNEKRREALNKILDIKGSIRVFCRVRPFLEIDRRRIREPISTGSEKIVVKSGGTRKEFEFDKVFAQEVSQGDVFVEVEPILRSALDGNNVCVLAYGQTSTGKTFTMDGTNEQPGIIPRALKELFHQASSEGESLTFSMSMSEVYMGSLKDLLAARPTYRAYEPVTRCNLNIQTDPKGSVEIEGLTEVQILDYAKARWWYNRGRRARSTSWTSVNETSSRSHCLTRITIFRHGNGSSEAKTEISKLWMVDLGGSERLLKTGASGLTLDEGRAINLSLSALGDVIAALRRKRGHVPYRNSKLTQILKDSLGDGSKVLMLVHVSPCEEDAGETICSLCFAKRARAVESNREQVEDLKKQKEKRVHELEECMREAEEECQKVKDQIQKAEFLLIENKRLHSNADQPLEYEENSPESPKQELKAVTETHHQSDQKATRRIISRSLPRFMTSTVASRERQSASERDIVGKARSLRSTMRSSIQFTASHSISFSDRRFKASLQNSSRKKHVETDNVVVNMTESPKCSGLDTKSTSLTRSKMVTSSDPNLRAKLCRHRRRMSDLI</sequence>
<feature type="coiled-coil region" evidence="8">
    <location>
        <begin position="38"/>
        <end position="72"/>
    </location>
</feature>
<dbReference type="PROSITE" id="PS50067">
    <property type="entry name" value="KINESIN_MOTOR_2"/>
    <property type="match status" value="1"/>
</dbReference>
<dbReference type="AlphaFoldDB" id="W9RTW4"/>
<evidence type="ECO:0000256" key="2">
    <source>
        <dbReference type="ARBA" id="ARBA00022701"/>
    </source>
</evidence>
<keyword evidence="3 7" id="KW-0547">Nucleotide-binding</keyword>
<dbReference type="Gene3D" id="3.40.850.10">
    <property type="entry name" value="Kinesin motor domain"/>
    <property type="match status" value="1"/>
</dbReference>
<evidence type="ECO:0000313" key="11">
    <source>
        <dbReference type="EMBL" id="EXC10343.1"/>
    </source>
</evidence>
<feature type="coiled-coil region" evidence="8">
    <location>
        <begin position="401"/>
        <end position="449"/>
    </location>
</feature>
<dbReference type="GO" id="GO:0008017">
    <property type="term" value="F:microtubule binding"/>
    <property type="evidence" value="ECO:0007669"/>
    <property type="project" value="InterPro"/>
</dbReference>
<evidence type="ECO:0000256" key="6">
    <source>
        <dbReference type="ARBA" id="ARBA00023175"/>
    </source>
</evidence>
<dbReference type="SMART" id="SM00129">
    <property type="entry name" value="KISc"/>
    <property type="match status" value="1"/>
</dbReference>
<comment type="similarity">
    <text evidence="1">Belongs to the TRAFAC class myosin-kinesin ATPase superfamily. Kinesin family. KIN-14 subfamily.</text>
</comment>
<dbReference type="GO" id="GO:0005524">
    <property type="term" value="F:ATP binding"/>
    <property type="evidence" value="ECO:0007669"/>
    <property type="project" value="UniProtKB-UniRule"/>
</dbReference>
<dbReference type="GO" id="GO:0007018">
    <property type="term" value="P:microtubule-based movement"/>
    <property type="evidence" value="ECO:0007669"/>
    <property type="project" value="InterPro"/>
</dbReference>
<keyword evidence="12" id="KW-1185">Reference proteome</keyword>
<keyword evidence="5 8" id="KW-0175">Coiled coil</keyword>
<feature type="domain" description="Kinesin motor" evidence="10">
    <location>
        <begin position="79"/>
        <end position="404"/>
    </location>
</feature>
<dbReference type="InterPro" id="IPR001752">
    <property type="entry name" value="Kinesin_motor_dom"/>
</dbReference>
<reference evidence="12" key="1">
    <citation type="submission" date="2013-01" db="EMBL/GenBank/DDBJ databases">
        <title>Draft Genome Sequence of a Mulberry Tree, Morus notabilis C.K. Schneid.</title>
        <authorList>
            <person name="He N."/>
            <person name="Zhao S."/>
        </authorList>
    </citation>
    <scope>NUCLEOTIDE SEQUENCE</scope>
</reference>
<dbReference type="GO" id="GO:0003777">
    <property type="term" value="F:microtubule motor activity"/>
    <property type="evidence" value="ECO:0007669"/>
    <property type="project" value="InterPro"/>
</dbReference>
<evidence type="ECO:0000256" key="8">
    <source>
        <dbReference type="SAM" id="Coils"/>
    </source>
</evidence>
<evidence type="ECO:0000256" key="4">
    <source>
        <dbReference type="ARBA" id="ARBA00022840"/>
    </source>
</evidence>
<evidence type="ECO:0000256" key="3">
    <source>
        <dbReference type="ARBA" id="ARBA00022741"/>
    </source>
</evidence>
<dbReference type="OrthoDB" id="3176171at2759"/>
<dbReference type="PRINTS" id="PR00380">
    <property type="entry name" value="KINESINHEAVY"/>
</dbReference>
<dbReference type="Pfam" id="PF00225">
    <property type="entry name" value="Kinesin"/>
    <property type="match status" value="1"/>
</dbReference>
<dbReference type="PANTHER" id="PTHR47972">
    <property type="entry name" value="KINESIN-LIKE PROTEIN KLP-3"/>
    <property type="match status" value="1"/>
</dbReference>
<evidence type="ECO:0000256" key="1">
    <source>
        <dbReference type="ARBA" id="ARBA00010899"/>
    </source>
</evidence>
<dbReference type="Proteomes" id="UP000030645">
    <property type="component" value="Unassembled WGS sequence"/>
</dbReference>
<accession>W9RTW4</accession>
<dbReference type="STRING" id="981085.W9RTW4"/>
<organism evidence="11 12">
    <name type="scientific">Morus notabilis</name>
    <dbReference type="NCBI Taxonomy" id="981085"/>
    <lineage>
        <taxon>Eukaryota</taxon>
        <taxon>Viridiplantae</taxon>
        <taxon>Streptophyta</taxon>
        <taxon>Embryophyta</taxon>
        <taxon>Tracheophyta</taxon>
        <taxon>Spermatophyta</taxon>
        <taxon>Magnoliopsida</taxon>
        <taxon>eudicotyledons</taxon>
        <taxon>Gunneridae</taxon>
        <taxon>Pentapetalae</taxon>
        <taxon>rosids</taxon>
        <taxon>fabids</taxon>
        <taxon>Rosales</taxon>
        <taxon>Moraceae</taxon>
        <taxon>Moreae</taxon>
        <taxon>Morus</taxon>
    </lineage>
</organism>
<evidence type="ECO:0000313" key="12">
    <source>
        <dbReference type="Proteomes" id="UP000030645"/>
    </source>
</evidence>
<keyword evidence="4 7" id="KW-0067">ATP-binding</keyword>
<feature type="binding site" evidence="7">
    <location>
        <begin position="157"/>
        <end position="164"/>
    </location>
    <ligand>
        <name>ATP</name>
        <dbReference type="ChEBI" id="CHEBI:30616"/>
    </ligand>
</feature>
<proteinExistence type="inferred from homology"/>
<evidence type="ECO:0000256" key="9">
    <source>
        <dbReference type="SAM" id="MobiDB-lite"/>
    </source>
</evidence>
<gene>
    <name evidence="11" type="ORF">L484_000988</name>
</gene>
<dbReference type="InterPro" id="IPR027640">
    <property type="entry name" value="Kinesin-like_fam"/>
</dbReference>
<dbReference type="InterPro" id="IPR036961">
    <property type="entry name" value="Kinesin_motor_dom_sf"/>
</dbReference>
<dbReference type="GO" id="GO:0005874">
    <property type="term" value="C:microtubule"/>
    <property type="evidence" value="ECO:0007669"/>
    <property type="project" value="UniProtKB-KW"/>
</dbReference>
<dbReference type="SUPFAM" id="SSF52540">
    <property type="entry name" value="P-loop containing nucleoside triphosphate hydrolases"/>
    <property type="match status" value="1"/>
</dbReference>
<dbReference type="EMBL" id="KE345637">
    <property type="protein sequence ID" value="EXC10343.1"/>
    <property type="molecule type" value="Genomic_DNA"/>
</dbReference>
<dbReference type="KEGG" id="mnt:21384606"/>
<feature type="compositionally biased region" description="Basic and acidic residues" evidence="9">
    <location>
        <begin position="474"/>
        <end position="492"/>
    </location>
</feature>
<keyword evidence="2" id="KW-0493">Microtubule</keyword>
<dbReference type="PANTHER" id="PTHR47972:SF9">
    <property type="entry name" value="KINESIN-LIKE PROTEIN KIN-14U"/>
    <property type="match status" value="1"/>
</dbReference>
<feature type="region of interest" description="Disordered" evidence="9">
    <location>
        <begin position="460"/>
        <end position="494"/>
    </location>
</feature>